<dbReference type="PANTHER" id="PTHR23346">
    <property type="entry name" value="TRANSLATIONAL ACTIVATOR GCN1-RELATED"/>
    <property type="match status" value="1"/>
</dbReference>
<dbReference type="WBParaSite" id="ASIM_0000566701-mRNA-1">
    <property type="protein sequence ID" value="ASIM_0000566701-mRNA-1"/>
    <property type="gene ID" value="ASIM_0000566701"/>
</dbReference>
<evidence type="ECO:0000256" key="1">
    <source>
        <dbReference type="ARBA" id="ARBA00022737"/>
    </source>
</evidence>
<reference evidence="3 4" key="2">
    <citation type="submission" date="2018-11" db="EMBL/GenBank/DDBJ databases">
        <authorList>
            <consortium name="Pathogen Informatics"/>
        </authorList>
    </citation>
    <scope>NUCLEOTIDE SEQUENCE [LARGE SCALE GENOMIC DNA]</scope>
</reference>
<evidence type="ECO:0000313" key="5">
    <source>
        <dbReference type="WBParaSite" id="ASIM_0000566701-mRNA-1"/>
    </source>
</evidence>
<feature type="domain" description="Stalled ribosome sensor GCN1-like HEAT repeats region" evidence="2">
    <location>
        <begin position="2"/>
        <end position="76"/>
    </location>
</feature>
<dbReference type="InterPro" id="IPR011989">
    <property type="entry name" value="ARM-like"/>
</dbReference>
<sequence length="166" mass="18034">MVELSEFVDEILPGTLLLYNSTVNEVVENAIETLICVTKSLDQKQQISAILTLRQSLNSLETHANGSSIPGMLHPKGLQPLLPILREGILSGGVEMKEIAGETLGSVVSMSSAVSLKSHVVNVTGPLIRVLGDRYPPSVKLSILWTLAQLLDKVFFERISFSLLLL</sequence>
<keyword evidence="1" id="KW-0677">Repeat</keyword>
<proteinExistence type="predicted"/>
<dbReference type="EMBL" id="UYRR01010708">
    <property type="protein sequence ID" value="VDK25580.1"/>
    <property type="molecule type" value="Genomic_DNA"/>
</dbReference>
<dbReference type="GO" id="GO:0006417">
    <property type="term" value="P:regulation of translation"/>
    <property type="evidence" value="ECO:0007669"/>
    <property type="project" value="TreeGrafter"/>
</dbReference>
<evidence type="ECO:0000259" key="2">
    <source>
        <dbReference type="Pfam" id="PF23271"/>
    </source>
</evidence>
<dbReference type="PANTHER" id="PTHR23346:SF7">
    <property type="entry name" value="STALLED RIBOSOME SENSOR GCN1"/>
    <property type="match status" value="1"/>
</dbReference>
<keyword evidence="4" id="KW-1185">Reference proteome</keyword>
<dbReference type="OrthoDB" id="5823381at2759"/>
<dbReference type="InterPro" id="IPR057546">
    <property type="entry name" value="HEAT_GCN1"/>
</dbReference>
<accession>A0A0M3JDI0</accession>
<dbReference type="GO" id="GO:0019887">
    <property type="term" value="F:protein kinase regulator activity"/>
    <property type="evidence" value="ECO:0007669"/>
    <property type="project" value="TreeGrafter"/>
</dbReference>
<dbReference type="InterPro" id="IPR016024">
    <property type="entry name" value="ARM-type_fold"/>
</dbReference>
<evidence type="ECO:0000313" key="3">
    <source>
        <dbReference type="EMBL" id="VDK25580.1"/>
    </source>
</evidence>
<gene>
    <name evidence="3" type="ORF">ASIM_LOCUS5467</name>
</gene>
<dbReference type="Pfam" id="PF23271">
    <property type="entry name" value="HEAT_GCN1"/>
    <property type="match status" value="1"/>
</dbReference>
<organism evidence="5">
    <name type="scientific">Anisakis simplex</name>
    <name type="common">Herring worm</name>
    <dbReference type="NCBI Taxonomy" id="6269"/>
    <lineage>
        <taxon>Eukaryota</taxon>
        <taxon>Metazoa</taxon>
        <taxon>Ecdysozoa</taxon>
        <taxon>Nematoda</taxon>
        <taxon>Chromadorea</taxon>
        <taxon>Rhabditida</taxon>
        <taxon>Spirurina</taxon>
        <taxon>Ascaridomorpha</taxon>
        <taxon>Ascaridoidea</taxon>
        <taxon>Anisakidae</taxon>
        <taxon>Anisakis</taxon>
        <taxon>Anisakis simplex complex</taxon>
    </lineage>
</organism>
<dbReference type="SUPFAM" id="SSF48371">
    <property type="entry name" value="ARM repeat"/>
    <property type="match status" value="1"/>
</dbReference>
<evidence type="ECO:0000313" key="4">
    <source>
        <dbReference type="Proteomes" id="UP000267096"/>
    </source>
</evidence>
<reference evidence="5" key="1">
    <citation type="submission" date="2017-02" db="UniProtKB">
        <authorList>
            <consortium name="WormBaseParasite"/>
        </authorList>
    </citation>
    <scope>IDENTIFICATION</scope>
</reference>
<dbReference type="Gene3D" id="1.25.10.10">
    <property type="entry name" value="Leucine-rich Repeat Variant"/>
    <property type="match status" value="1"/>
</dbReference>
<dbReference type="GO" id="GO:0005829">
    <property type="term" value="C:cytosol"/>
    <property type="evidence" value="ECO:0007669"/>
    <property type="project" value="TreeGrafter"/>
</dbReference>
<protein>
    <submittedName>
        <fullName evidence="5">Translational activator GCN1 (inferred by orthology to a human protein)</fullName>
    </submittedName>
</protein>
<dbReference type="GO" id="GO:0034198">
    <property type="term" value="P:cellular response to amino acid starvation"/>
    <property type="evidence" value="ECO:0007669"/>
    <property type="project" value="TreeGrafter"/>
</dbReference>
<dbReference type="AlphaFoldDB" id="A0A0M3JDI0"/>
<dbReference type="Proteomes" id="UP000267096">
    <property type="component" value="Unassembled WGS sequence"/>
</dbReference>
<name>A0A0M3JDI0_ANISI</name>